<keyword evidence="1" id="KW-0560">Oxidoreductase</keyword>
<gene>
    <name evidence="3" type="ORF">GCM10008938_05520</name>
</gene>
<dbReference type="PRINTS" id="PR00081">
    <property type="entry name" value="GDHRDH"/>
</dbReference>
<dbReference type="PANTHER" id="PTHR43157:SF31">
    <property type="entry name" value="PHOSPHATIDYLINOSITOL-GLYCAN BIOSYNTHESIS CLASS F PROTEIN"/>
    <property type="match status" value="1"/>
</dbReference>
<dbReference type="RefSeq" id="WP_188999483.1">
    <property type="nucleotide sequence ID" value="NZ_BMOD01000001.1"/>
</dbReference>
<evidence type="ECO:0000313" key="4">
    <source>
        <dbReference type="Proteomes" id="UP000632222"/>
    </source>
</evidence>
<evidence type="ECO:0000256" key="1">
    <source>
        <dbReference type="ARBA" id="ARBA00023002"/>
    </source>
</evidence>
<dbReference type="Gene3D" id="3.40.50.720">
    <property type="entry name" value="NAD(P)-binding Rossmann-like Domain"/>
    <property type="match status" value="1"/>
</dbReference>
<evidence type="ECO:0000313" key="3">
    <source>
        <dbReference type="EMBL" id="GGJ22142.1"/>
    </source>
</evidence>
<evidence type="ECO:0000259" key="2">
    <source>
        <dbReference type="SMART" id="SM00822"/>
    </source>
</evidence>
<dbReference type="SMART" id="SM00822">
    <property type="entry name" value="PKS_KR"/>
    <property type="match status" value="1"/>
</dbReference>
<dbReference type="Pfam" id="PF00106">
    <property type="entry name" value="adh_short"/>
    <property type="match status" value="1"/>
</dbReference>
<dbReference type="Proteomes" id="UP000632222">
    <property type="component" value="Unassembled WGS sequence"/>
</dbReference>
<accession>A0ABQ2CW72</accession>
<dbReference type="SUPFAM" id="SSF51735">
    <property type="entry name" value="NAD(P)-binding Rossmann-fold domains"/>
    <property type="match status" value="1"/>
</dbReference>
<dbReference type="InterPro" id="IPR057326">
    <property type="entry name" value="KR_dom"/>
</dbReference>
<comment type="caution">
    <text evidence="3">The sequence shown here is derived from an EMBL/GenBank/DDBJ whole genome shotgun (WGS) entry which is preliminary data.</text>
</comment>
<sequence length="274" mass="30336">MNQTVLITGATGAIGSATARSLARQGCQLILLARNQEKLEEVKGQIRQETPAAEVKTLVVDFAELHAVKNAALNIQKDHPELHAVIHNAAIFKSSRTLTSDGLETMFTVNHLAPFMLTKVLFETIQQTRGSRILTVTAPSTTQINFQDPMGEQRFNALNAFGATKMANLLFAFKLGRAGLTSHALHPGLVRSELLREANPFLQIVTFLASGSPEKVAQAFSEVTLQPKYAQSNGQFWHLTKPIQAPAYARDPRNQDELWDLSLKWINTLEARRR</sequence>
<reference evidence="4" key="1">
    <citation type="journal article" date="2019" name="Int. J. Syst. Evol. Microbiol.">
        <title>The Global Catalogue of Microorganisms (GCM) 10K type strain sequencing project: providing services to taxonomists for standard genome sequencing and annotation.</title>
        <authorList>
            <consortium name="The Broad Institute Genomics Platform"/>
            <consortium name="The Broad Institute Genome Sequencing Center for Infectious Disease"/>
            <person name="Wu L."/>
            <person name="Ma J."/>
        </authorList>
    </citation>
    <scope>NUCLEOTIDE SEQUENCE [LARGE SCALE GENOMIC DNA]</scope>
    <source>
        <strain evidence="4">JCM 14370</strain>
    </source>
</reference>
<name>A0ABQ2CW72_9DEIO</name>
<dbReference type="EMBL" id="BMOD01000001">
    <property type="protein sequence ID" value="GGJ22142.1"/>
    <property type="molecule type" value="Genomic_DNA"/>
</dbReference>
<dbReference type="InterPro" id="IPR002347">
    <property type="entry name" value="SDR_fam"/>
</dbReference>
<feature type="domain" description="Ketoreductase" evidence="2">
    <location>
        <begin position="3"/>
        <end position="164"/>
    </location>
</feature>
<dbReference type="PANTHER" id="PTHR43157">
    <property type="entry name" value="PHOSPHATIDYLINOSITOL-GLYCAN BIOSYNTHESIS CLASS F PROTEIN-RELATED"/>
    <property type="match status" value="1"/>
</dbReference>
<proteinExistence type="predicted"/>
<dbReference type="InterPro" id="IPR036291">
    <property type="entry name" value="NAD(P)-bd_dom_sf"/>
</dbReference>
<organism evidence="3 4">
    <name type="scientific">Deinococcus roseus</name>
    <dbReference type="NCBI Taxonomy" id="392414"/>
    <lineage>
        <taxon>Bacteria</taxon>
        <taxon>Thermotogati</taxon>
        <taxon>Deinococcota</taxon>
        <taxon>Deinococci</taxon>
        <taxon>Deinococcales</taxon>
        <taxon>Deinococcaceae</taxon>
        <taxon>Deinococcus</taxon>
    </lineage>
</organism>
<protein>
    <submittedName>
        <fullName evidence="3">Short-chain dehydrogenase</fullName>
    </submittedName>
</protein>
<keyword evidence="4" id="KW-1185">Reference proteome</keyword>